<comment type="caution">
    <text evidence="2">The sequence shown here is derived from an EMBL/GenBank/DDBJ whole genome shotgun (WGS) entry which is preliminary data.</text>
</comment>
<organism evidence="2 3">
    <name type="scientific">Eiseniibacteriota bacterium</name>
    <dbReference type="NCBI Taxonomy" id="2212470"/>
    <lineage>
        <taxon>Bacteria</taxon>
        <taxon>Candidatus Eiseniibacteriota</taxon>
    </lineage>
</organism>
<dbReference type="Proteomes" id="UP000739538">
    <property type="component" value="Unassembled WGS sequence"/>
</dbReference>
<evidence type="ECO:0000313" key="2">
    <source>
        <dbReference type="EMBL" id="MCA9757554.1"/>
    </source>
</evidence>
<protein>
    <submittedName>
        <fullName evidence="2">Uncharacterized protein</fullName>
    </submittedName>
</protein>
<reference evidence="2" key="2">
    <citation type="journal article" date="2021" name="Microbiome">
        <title>Successional dynamics and alternative stable states in a saline activated sludge microbial community over 9 years.</title>
        <authorList>
            <person name="Wang Y."/>
            <person name="Ye J."/>
            <person name="Ju F."/>
            <person name="Liu L."/>
            <person name="Boyd J.A."/>
            <person name="Deng Y."/>
            <person name="Parks D.H."/>
            <person name="Jiang X."/>
            <person name="Yin X."/>
            <person name="Woodcroft B.J."/>
            <person name="Tyson G.W."/>
            <person name="Hugenholtz P."/>
            <person name="Polz M.F."/>
            <person name="Zhang T."/>
        </authorList>
    </citation>
    <scope>NUCLEOTIDE SEQUENCE</scope>
    <source>
        <strain evidence="2">HKST-UBA02</strain>
    </source>
</reference>
<name>A0A956NEM3_UNCEI</name>
<feature type="transmembrane region" description="Helical" evidence="1">
    <location>
        <begin position="12"/>
        <end position="33"/>
    </location>
</feature>
<proteinExistence type="predicted"/>
<keyword evidence="1" id="KW-0812">Transmembrane</keyword>
<evidence type="ECO:0000313" key="3">
    <source>
        <dbReference type="Proteomes" id="UP000739538"/>
    </source>
</evidence>
<gene>
    <name evidence="2" type="ORF">KDA27_17245</name>
</gene>
<dbReference type="EMBL" id="JAGQHS010000105">
    <property type="protein sequence ID" value="MCA9757554.1"/>
    <property type="molecule type" value="Genomic_DNA"/>
</dbReference>
<keyword evidence="1" id="KW-1133">Transmembrane helix</keyword>
<reference evidence="2" key="1">
    <citation type="submission" date="2020-04" db="EMBL/GenBank/DDBJ databases">
        <authorList>
            <person name="Zhang T."/>
        </authorList>
    </citation>
    <scope>NUCLEOTIDE SEQUENCE</scope>
    <source>
        <strain evidence="2">HKST-UBA02</strain>
    </source>
</reference>
<accession>A0A956NEM3</accession>
<sequence>MTENHLSGSLGVSLPSLESVAMLLLGAVVLYLVRRGMPLVGEAWSNRFRRDASQQWPPTRYFRPEFDLRINEPIRGRAGPAKLAENSGQTSSTTA</sequence>
<evidence type="ECO:0000256" key="1">
    <source>
        <dbReference type="SAM" id="Phobius"/>
    </source>
</evidence>
<dbReference type="AlphaFoldDB" id="A0A956NEM3"/>
<keyword evidence="1" id="KW-0472">Membrane</keyword>